<dbReference type="AlphaFoldDB" id="A0A9P6PPK2"/>
<dbReference type="Gene3D" id="3.40.50.150">
    <property type="entry name" value="Vaccinia Virus protein VP39"/>
    <property type="match status" value="1"/>
</dbReference>
<dbReference type="InterPro" id="IPR029063">
    <property type="entry name" value="SAM-dependent_MTases_sf"/>
</dbReference>
<dbReference type="CDD" id="cd02440">
    <property type="entry name" value="AdoMet_MTases"/>
    <property type="match status" value="1"/>
</dbReference>
<feature type="compositionally biased region" description="Basic residues" evidence="1">
    <location>
        <begin position="321"/>
        <end position="332"/>
    </location>
</feature>
<feature type="compositionally biased region" description="Basic and acidic residues" evidence="1">
    <location>
        <begin position="47"/>
        <end position="69"/>
    </location>
</feature>
<dbReference type="PANTHER" id="PTHR43675">
    <property type="entry name" value="ARSENITE METHYLTRANSFERASE"/>
    <property type="match status" value="1"/>
</dbReference>
<dbReference type="SUPFAM" id="SSF53335">
    <property type="entry name" value="S-adenosyl-L-methionine-dependent methyltransferases"/>
    <property type="match status" value="1"/>
</dbReference>
<evidence type="ECO:0000313" key="3">
    <source>
        <dbReference type="Proteomes" id="UP000807716"/>
    </source>
</evidence>
<comment type="caution">
    <text evidence="2">The sequence shown here is derived from an EMBL/GenBank/DDBJ whole genome shotgun (WGS) entry which is preliminary data.</text>
</comment>
<gene>
    <name evidence="2" type="ORF">DFQ27_008850</name>
</gene>
<name>A0A9P6PPK2_9FUNG</name>
<dbReference type="EMBL" id="JAAAJB010000767">
    <property type="protein sequence ID" value="KAG0251309.1"/>
    <property type="molecule type" value="Genomic_DNA"/>
</dbReference>
<protein>
    <recommendedName>
        <fullName evidence="4">Methyltransferase type 11 domain-containing protein</fullName>
    </recommendedName>
</protein>
<proteinExistence type="predicted"/>
<evidence type="ECO:0008006" key="4">
    <source>
        <dbReference type="Google" id="ProtNLM"/>
    </source>
</evidence>
<accession>A0A9P6PPK2</accession>
<feature type="region of interest" description="Disordered" evidence="1">
    <location>
        <begin position="315"/>
        <end position="362"/>
    </location>
</feature>
<evidence type="ECO:0000313" key="2">
    <source>
        <dbReference type="EMBL" id="KAG0251309.1"/>
    </source>
</evidence>
<dbReference type="Proteomes" id="UP000807716">
    <property type="component" value="Unassembled WGS sequence"/>
</dbReference>
<sequence length="408" mass="45826">MAATLDDIKDQFLGLLASLEGDELLSFETFVGAAIEERMDMLHKEYESASKGGDGHHEHSASCQHDHGHAQSTPASTVSRSTGAKIFRLNKIIQDLQSRLPINAEAPNEHITIPDSTEFEGYSKDNVVHVDGFLYTEDDVDQLCDEGKLSRNYCLKCGSKDTKPLNFISHSASVVQLQFLLQVVLKDKLRNKTLLDVGSRLGAVLYAGHLFTEAKKLIGVEMNEYFCSLQTEMVRKHRLQDRIQIVHDNLLNQADLLKSADVVIMNNVFQFFAPMETQRQLWEFLYKQLKGRKGAILVTIPSLQDQLRDAGFVVPPAPSAKKNKNKKKKKVPAKPPQVLAAVKASAQGEEAEDDETASSEPMDVATQVGEWFKWLKEIEVRVTGEEFVEEMMEDDLEDLKLIHVYEVL</sequence>
<feature type="compositionally biased region" description="Polar residues" evidence="1">
    <location>
        <begin position="70"/>
        <end position="79"/>
    </location>
</feature>
<dbReference type="OrthoDB" id="15794at2759"/>
<dbReference type="InterPro" id="IPR026669">
    <property type="entry name" value="Arsenite_MeTrfase-like"/>
</dbReference>
<reference evidence="2" key="1">
    <citation type="journal article" date="2020" name="Fungal Divers.">
        <title>Resolving the Mortierellaceae phylogeny through synthesis of multi-gene phylogenetics and phylogenomics.</title>
        <authorList>
            <person name="Vandepol N."/>
            <person name="Liber J."/>
            <person name="Desiro A."/>
            <person name="Na H."/>
            <person name="Kennedy M."/>
            <person name="Barry K."/>
            <person name="Grigoriev I.V."/>
            <person name="Miller A.N."/>
            <person name="O'Donnell K."/>
            <person name="Stajich J.E."/>
            <person name="Bonito G."/>
        </authorList>
    </citation>
    <scope>NUCLEOTIDE SEQUENCE</scope>
    <source>
        <strain evidence="2">BC1065</strain>
    </source>
</reference>
<keyword evidence="3" id="KW-1185">Reference proteome</keyword>
<dbReference type="PANTHER" id="PTHR43675:SF1">
    <property type="entry name" value="RIKEN CDNA 2700097O09 GENE"/>
    <property type="match status" value="1"/>
</dbReference>
<feature type="region of interest" description="Disordered" evidence="1">
    <location>
        <begin position="47"/>
        <end position="79"/>
    </location>
</feature>
<evidence type="ECO:0000256" key="1">
    <source>
        <dbReference type="SAM" id="MobiDB-lite"/>
    </source>
</evidence>
<dbReference type="GO" id="GO:0008168">
    <property type="term" value="F:methyltransferase activity"/>
    <property type="evidence" value="ECO:0007669"/>
    <property type="project" value="TreeGrafter"/>
</dbReference>
<organism evidence="2 3">
    <name type="scientific">Actinomortierella ambigua</name>
    <dbReference type="NCBI Taxonomy" id="1343610"/>
    <lineage>
        <taxon>Eukaryota</taxon>
        <taxon>Fungi</taxon>
        <taxon>Fungi incertae sedis</taxon>
        <taxon>Mucoromycota</taxon>
        <taxon>Mortierellomycotina</taxon>
        <taxon>Mortierellomycetes</taxon>
        <taxon>Mortierellales</taxon>
        <taxon>Mortierellaceae</taxon>
        <taxon>Actinomortierella</taxon>
    </lineage>
</organism>